<proteinExistence type="predicted"/>
<evidence type="ECO:0000256" key="1">
    <source>
        <dbReference type="SAM" id="Phobius"/>
    </source>
</evidence>
<dbReference type="Pfam" id="PF04235">
    <property type="entry name" value="DUF418"/>
    <property type="match status" value="1"/>
</dbReference>
<dbReference type="AlphaFoldDB" id="A0A6H0TRL2"/>
<accession>A0A6H0TRL2</accession>
<protein>
    <submittedName>
        <fullName evidence="3">DUF418 domain-containing protein</fullName>
    </submittedName>
</protein>
<organism evidence="3 4">
    <name type="scientific">Bacillus thuringiensis serovar andalousiensis</name>
    <dbReference type="NCBI Taxonomy" id="257985"/>
    <lineage>
        <taxon>Bacteria</taxon>
        <taxon>Bacillati</taxon>
        <taxon>Bacillota</taxon>
        <taxon>Bacilli</taxon>
        <taxon>Bacillales</taxon>
        <taxon>Bacillaceae</taxon>
        <taxon>Bacillus</taxon>
        <taxon>Bacillus cereus group</taxon>
    </lineage>
</organism>
<gene>
    <name evidence="3" type="ORF">EVG22_16555</name>
</gene>
<dbReference type="EMBL" id="CP035727">
    <property type="protein sequence ID" value="QIW22600.1"/>
    <property type="molecule type" value="Genomic_DNA"/>
</dbReference>
<keyword evidence="1" id="KW-0812">Transmembrane</keyword>
<name>A0A6H0TRL2_BACTU</name>
<feature type="transmembrane region" description="Helical" evidence="1">
    <location>
        <begin position="59"/>
        <end position="84"/>
    </location>
</feature>
<evidence type="ECO:0000313" key="4">
    <source>
        <dbReference type="Proteomes" id="UP000501374"/>
    </source>
</evidence>
<feature type="transmembrane region" description="Helical" evidence="1">
    <location>
        <begin position="25"/>
        <end position="47"/>
    </location>
</feature>
<evidence type="ECO:0000313" key="3">
    <source>
        <dbReference type="EMBL" id="QIW22600.1"/>
    </source>
</evidence>
<evidence type="ECO:0000259" key="2">
    <source>
        <dbReference type="Pfam" id="PF04235"/>
    </source>
</evidence>
<sequence length="86" mass="10255">MLLDLFHCFLLIWENEDYVRWLQPFMVVGKFYLTNSISQSILTLMILSARFQDISPLTYWNLCIFGILTCIVQCVLNFLIFSIFNY</sequence>
<reference evidence="4" key="1">
    <citation type="submission" date="2019-02" db="EMBL/GenBank/DDBJ databases">
        <title>Structural and Functional analysis of Lanthipeptide from Bacillus thuringiensis serovar andalousiensis B23193.</title>
        <authorList>
            <person name="Andreeva J.V."/>
            <person name="Grigoreva A."/>
        </authorList>
    </citation>
    <scope>NUCLEOTIDE SEQUENCE [LARGE SCALE GENOMIC DNA]</scope>
    <source>
        <strain evidence="4">B23193</strain>
    </source>
</reference>
<dbReference type="Proteomes" id="UP000501374">
    <property type="component" value="Chromosome"/>
</dbReference>
<feature type="domain" description="DUF418" evidence="2">
    <location>
        <begin position="5"/>
        <end position="83"/>
    </location>
</feature>
<keyword evidence="1" id="KW-0472">Membrane</keyword>
<keyword evidence="1" id="KW-1133">Transmembrane helix</keyword>
<dbReference type="InterPro" id="IPR007349">
    <property type="entry name" value="DUF418"/>
</dbReference>